<sequence length="129" mass="14795">MKFRSIGILSITLISILSILSSCQLQSADENSPANLDTEEIHTFVFSSKNKQDDERIYYDALLALQKKYPNKLDSIKVIQKSNDHLIRRYKVSIFPTIIVLNGKEEIARLEGKRKVSVIQKHLEKAYSN</sequence>
<keyword evidence="3" id="KW-1185">Reference proteome</keyword>
<dbReference type="RefSeq" id="WP_236332127.1">
    <property type="nucleotide sequence ID" value="NZ_JAKIJS010000001.1"/>
</dbReference>
<name>A0ABS9GZM4_9BACL</name>
<dbReference type="PROSITE" id="PS51257">
    <property type="entry name" value="PROKAR_LIPOPROTEIN"/>
    <property type="match status" value="1"/>
</dbReference>
<dbReference type="EMBL" id="JAKIJS010000001">
    <property type="protein sequence ID" value="MCF6136943.1"/>
    <property type="molecule type" value="Genomic_DNA"/>
</dbReference>
<evidence type="ECO:0000313" key="2">
    <source>
        <dbReference type="EMBL" id="MCF6136943.1"/>
    </source>
</evidence>
<feature type="chain" id="PRO_5046190742" description="Small peptidoglycan-associated lipoprotein" evidence="1">
    <location>
        <begin position="28"/>
        <end position="129"/>
    </location>
</feature>
<dbReference type="Proteomes" id="UP001649381">
    <property type="component" value="Unassembled WGS sequence"/>
</dbReference>
<dbReference type="InterPro" id="IPR036249">
    <property type="entry name" value="Thioredoxin-like_sf"/>
</dbReference>
<evidence type="ECO:0000313" key="3">
    <source>
        <dbReference type="Proteomes" id="UP001649381"/>
    </source>
</evidence>
<dbReference type="SUPFAM" id="SSF52833">
    <property type="entry name" value="Thioredoxin-like"/>
    <property type="match status" value="1"/>
</dbReference>
<dbReference type="Gene3D" id="3.40.30.10">
    <property type="entry name" value="Glutaredoxin"/>
    <property type="match status" value="1"/>
</dbReference>
<accession>A0ABS9GZM4</accession>
<proteinExistence type="predicted"/>
<organism evidence="2 3">
    <name type="scientific">Pseudalkalibacillus berkeleyi</name>
    <dbReference type="NCBI Taxonomy" id="1069813"/>
    <lineage>
        <taxon>Bacteria</taxon>
        <taxon>Bacillati</taxon>
        <taxon>Bacillota</taxon>
        <taxon>Bacilli</taxon>
        <taxon>Bacillales</taxon>
        <taxon>Fictibacillaceae</taxon>
        <taxon>Pseudalkalibacillus</taxon>
    </lineage>
</organism>
<protein>
    <recommendedName>
        <fullName evidence="4">Small peptidoglycan-associated lipoprotein</fullName>
    </recommendedName>
</protein>
<evidence type="ECO:0000256" key="1">
    <source>
        <dbReference type="SAM" id="SignalP"/>
    </source>
</evidence>
<comment type="caution">
    <text evidence="2">The sequence shown here is derived from an EMBL/GenBank/DDBJ whole genome shotgun (WGS) entry which is preliminary data.</text>
</comment>
<keyword evidence="1" id="KW-0732">Signal</keyword>
<gene>
    <name evidence="2" type="ORF">L2716_04315</name>
</gene>
<feature type="signal peptide" evidence="1">
    <location>
        <begin position="1"/>
        <end position="27"/>
    </location>
</feature>
<evidence type="ECO:0008006" key="4">
    <source>
        <dbReference type="Google" id="ProtNLM"/>
    </source>
</evidence>
<reference evidence="2 3" key="1">
    <citation type="submission" date="2022-01" db="EMBL/GenBank/DDBJ databases">
        <title>Alkalihalobacillus sp. EGI L200015, a novel bacterium isolated from a salt lake sediment.</title>
        <authorList>
            <person name="Gao L."/>
            <person name="Fang B.-Z."/>
            <person name="Li W.-J."/>
        </authorList>
    </citation>
    <scope>NUCLEOTIDE SEQUENCE [LARGE SCALE GENOMIC DNA]</scope>
    <source>
        <strain evidence="2 3">KCTC 12718</strain>
    </source>
</reference>